<keyword evidence="14" id="KW-0808">Transferase</keyword>
<dbReference type="GO" id="GO:0008652">
    <property type="term" value="P:amino acid biosynthetic process"/>
    <property type="evidence" value="ECO:0007669"/>
    <property type="project" value="UniProtKB-ARBA"/>
</dbReference>
<dbReference type="STRING" id="402881.Plav_1562"/>
<keyword evidence="10" id="KW-0028">Amino-acid biosynthesis</keyword>
<dbReference type="HOGENOM" id="CLU_020844_2_0_5"/>
<dbReference type="Gene3D" id="3.30.470.10">
    <property type="match status" value="1"/>
</dbReference>
<dbReference type="AlphaFoldDB" id="A7HTE8"/>
<dbReference type="GO" id="GO:0004084">
    <property type="term" value="F:branched-chain-amino-acid transaminase activity"/>
    <property type="evidence" value="ECO:0007669"/>
    <property type="project" value="UniProtKB-EC"/>
</dbReference>
<evidence type="ECO:0000313" key="14">
    <source>
        <dbReference type="EMBL" id="ABS63181.1"/>
    </source>
</evidence>
<comment type="similarity">
    <text evidence="6">Belongs to the class-IV pyridoxal-phosphate-dependent aminotransferase family.</text>
</comment>
<dbReference type="Pfam" id="PF01063">
    <property type="entry name" value="Aminotran_4"/>
    <property type="match status" value="1"/>
</dbReference>
<dbReference type="EC" id="2.6.1.42" evidence="7"/>
<evidence type="ECO:0000256" key="6">
    <source>
        <dbReference type="ARBA" id="ARBA00009320"/>
    </source>
</evidence>
<dbReference type="FunFam" id="3.20.10.10:FF:000002">
    <property type="entry name" value="D-alanine aminotransferase"/>
    <property type="match status" value="1"/>
</dbReference>
<comment type="pathway">
    <text evidence="5">Amino-acid biosynthesis; L-leucine biosynthesis; L-leucine from 3-methyl-2-oxobutanoate: step 4/4.</text>
</comment>
<dbReference type="KEGG" id="pla:Plav_1562"/>
<dbReference type="InterPro" id="IPR036038">
    <property type="entry name" value="Aminotransferase-like"/>
</dbReference>
<dbReference type="RefSeq" id="WP_012110469.1">
    <property type="nucleotide sequence ID" value="NC_009719.1"/>
</dbReference>
<dbReference type="GO" id="GO:0009082">
    <property type="term" value="P:branched-chain amino acid biosynthetic process"/>
    <property type="evidence" value="ECO:0007669"/>
    <property type="project" value="UniProtKB-KW"/>
</dbReference>
<evidence type="ECO:0000256" key="3">
    <source>
        <dbReference type="ARBA" id="ARBA00004824"/>
    </source>
</evidence>
<name>A7HTE8_PARL1</name>
<comment type="pathway">
    <text evidence="4">Amino-acid biosynthesis; L-valine biosynthesis; L-valine from pyruvate: step 4/4.</text>
</comment>
<keyword evidence="15" id="KW-1185">Reference proteome</keyword>
<comment type="function">
    <text evidence="2">Acts on leucine, isoleucine and valine.</text>
</comment>
<dbReference type="InterPro" id="IPR043131">
    <property type="entry name" value="BCAT-like_N"/>
</dbReference>
<comment type="catalytic activity">
    <reaction evidence="11">
        <text>L-valine + 2-oxoglutarate = 3-methyl-2-oxobutanoate + L-glutamate</text>
        <dbReference type="Rhea" id="RHEA:24813"/>
        <dbReference type="ChEBI" id="CHEBI:11851"/>
        <dbReference type="ChEBI" id="CHEBI:16810"/>
        <dbReference type="ChEBI" id="CHEBI:29985"/>
        <dbReference type="ChEBI" id="CHEBI:57762"/>
        <dbReference type="EC" id="2.6.1.42"/>
    </reaction>
</comment>
<evidence type="ECO:0000256" key="8">
    <source>
        <dbReference type="ARBA" id="ARBA00014472"/>
    </source>
</evidence>
<keyword evidence="14" id="KW-0032">Aminotransferase</keyword>
<comment type="cofactor">
    <cofactor evidence="1">
        <name>pyridoxal 5'-phosphate</name>
        <dbReference type="ChEBI" id="CHEBI:597326"/>
    </cofactor>
</comment>
<proteinExistence type="inferred from homology"/>
<dbReference type="OrthoDB" id="9805628at2"/>
<dbReference type="eggNOG" id="COG0115">
    <property type="taxonomic scope" value="Bacteria"/>
</dbReference>
<accession>A7HTE8</accession>
<dbReference type="SUPFAM" id="SSF56752">
    <property type="entry name" value="D-aminoacid aminotransferase-like PLP-dependent enzymes"/>
    <property type="match status" value="1"/>
</dbReference>
<keyword evidence="9" id="KW-0663">Pyridoxal phosphate</keyword>
<organism evidence="14 15">
    <name type="scientific">Parvibaculum lavamentivorans (strain DS-1 / DSM 13023 / NCIMB 13966)</name>
    <dbReference type="NCBI Taxonomy" id="402881"/>
    <lineage>
        <taxon>Bacteria</taxon>
        <taxon>Pseudomonadati</taxon>
        <taxon>Pseudomonadota</taxon>
        <taxon>Alphaproteobacteria</taxon>
        <taxon>Hyphomicrobiales</taxon>
        <taxon>Parvibaculaceae</taxon>
        <taxon>Parvibaculum</taxon>
    </lineage>
</organism>
<comment type="catalytic activity">
    <reaction evidence="12">
        <text>L-isoleucine + 2-oxoglutarate = (S)-3-methyl-2-oxopentanoate + L-glutamate</text>
        <dbReference type="Rhea" id="RHEA:24801"/>
        <dbReference type="ChEBI" id="CHEBI:16810"/>
        <dbReference type="ChEBI" id="CHEBI:29985"/>
        <dbReference type="ChEBI" id="CHEBI:35146"/>
        <dbReference type="ChEBI" id="CHEBI:58045"/>
        <dbReference type="EC" id="2.6.1.42"/>
    </reaction>
</comment>
<dbReference type="InterPro" id="IPR050571">
    <property type="entry name" value="Class-IV_PLP-Dep_Aminotrnsfr"/>
</dbReference>
<sequence>MKIWLSGAIMEAEAARIDPADRGFLLGDGLFETMLARNGHISFFEEHLMRLVSGADMIGIEMPFGPVHVEEACKALLEENKLDSAPRASLRLTLTRGPGPRGLALPANASPTVMISCAAAPNPPERLNAIIATPRRNPWSPAARLKALPYLDNVLAKEEARMKGADEALMLETSGNLACASAANIFLWEGERLITPSERCGILPGITRAALLELAPDMGIETSEDEIAPARIAHASGAFLTNCLMGLVPLARIDGRVIPAHPMTARLAAAYELLLDAADEND</sequence>
<dbReference type="GO" id="GO:0005829">
    <property type="term" value="C:cytosol"/>
    <property type="evidence" value="ECO:0007669"/>
    <property type="project" value="TreeGrafter"/>
</dbReference>
<dbReference type="Proteomes" id="UP000006377">
    <property type="component" value="Chromosome"/>
</dbReference>
<dbReference type="PANTHER" id="PTHR42743:SF11">
    <property type="entry name" value="AMINODEOXYCHORISMATE LYASE"/>
    <property type="match status" value="1"/>
</dbReference>
<reference evidence="14 15" key="1">
    <citation type="journal article" date="2011" name="Stand. Genomic Sci.">
        <title>Complete genome sequence of Parvibaculum lavamentivorans type strain (DS-1(T)).</title>
        <authorList>
            <person name="Schleheck D."/>
            <person name="Weiss M."/>
            <person name="Pitluck S."/>
            <person name="Bruce D."/>
            <person name="Land M.L."/>
            <person name="Han S."/>
            <person name="Saunders E."/>
            <person name="Tapia R."/>
            <person name="Detter C."/>
            <person name="Brettin T."/>
            <person name="Han J."/>
            <person name="Woyke T."/>
            <person name="Goodwin L."/>
            <person name="Pennacchio L."/>
            <person name="Nolan M."/>
            <person name="Cook A.M."/>
            <person name="Kjelleberg S."/>
            <person name="Thomas T."/>
        </authorList>
    </citation>
    <scope>NUCLEOTIDE SEQUENCE [LARGE SCALE GENOMIC DNA]</scope>
    <source>
        <strain evidence="15">DS-1 / DSM 13023 / NCIMB 13966</strain>
    </source>
</reference>
<comment type="pathway">
    <text evidence="3">Amino-acid biosynthesis; L-isoleucine biosynthesis; L-isoleucine from 2-oxobutanoate: step 4/4.</text>
</comment>
<gene>
    <name evidence="14" type="ordered locus">Plav_1562</name>
</gene>
<dbReference type="PANTHER" id="PTHR42743">
    <property type="entry name" value="AMINO-ACID AMINOTRANSFERASE"/>
    <property type="match status" value="1"/>
</dbReference>
<evidence type="ECO:0000256" key="2">
    <source>
        <dbReference type="ARBA" id="ARBA00003109"/>
    </source>
</evidence>
<comment type="catalytic activity">
    <reaction evidence="13">
        <text>L-leucine + 2-oxoglutarate = 4-methyl-2-oxopentanoate + L-glutamate</text>
        <dbReference type="Rhea" id="RHEA:18321"/>
        <dbReference type="ChEBI" id="CHEBI:16810"/>
        <dbReference type="ChEBI" id="CHEBI:17865"/>
        <dbReference type="ChEBI" id="CHEBI:29985"/>
        <dbReference type="ChEBI" id="CHEBI:57427"/>
        <dbReference type="EC" id="2.6.1.42"/>
    </reaction>
</comment>
<evidence type="ECO:0000256" key="4">
    <source>
        <dbReference type="ARBA" id="ARBA00004931"/>
    </source>
</evidence>
<dbReference type="EMBL" id="CP000774">
    <property type="protein sequence ID" value="ABS63181.1"/>
    <property type="molecule type" value="Genomic_DNA"/>
</dbReference>
<evidence type="ECO:0000256" key="1">
    <source>
        <dbReference type="ARBA" id="ARBA00001933"/>
    </source>
</evidence>
<evidence type="ECO:0000256" key="7">
    <source>
        <dbReference type="ARBA" id="ARBA00013053"/>
    </source>
</evidence>
<evidence type="ECO:0000256" key="10">
    <source>
        <dbReference type="ARBA" id="ARBA00023304"/>
    </source>
</evidence>
<dbReference type="InterPro" id="IPR001544">
    <property type="entry name" value="Aminotrans_IV"/>
</dbReference>
<evidence type="ECO:0000256" key="5">
    <source>
        <dbReference type="ARBA" id="ARBA00005072"/>
    </source>
</evidence>
<protein>
    <recommendedName>
        <fullName evidence="8">Probable branched-chain-amino-acid aminotransferase</fullName>
        <ecNumber evidence="7">2.6.1.42</ecNumber>
    </recommendedName>
</protein>
<evidence type="ECO:0000256" key="9">
    <source>
        <dbReference type="ARBA" id="ARBA00022898"/>
    </source>
</evidence>
<dbReference type="InterPro" id="IPR043132">
    <property type="entry name" value="BCAT-like_C"/>
</dbReference>
<evidence type="ECO:0000256" key="11">
    <source>
        <dbReference type="ARBA" id="ARBA00048212"/>
    </source>
</evidence>
<keyword evidence="10" id="KW-0100">Branched-chain amino acid biosynthesis</keyword>
<evidence type="ECO:0000256" key="12">
    <source>
        <dbReference type="ARBA" id="ARBA00048798"/>
    </source>
</evidence>
<evidence type="ECO:0000313" key="15">
    <source>
        <dbReference type="Proteomes" id="UP000006377"/>
    </source>
</evidence>
<dbReference type="Gene3D" id="3.20.10.10">
    <property type="entry name" value="D-amino Acid Aminotransferase, subunit A, domain 2"/>
    <property type="match status" value="1"/>
</dbReference>
<evidence type="ECO:0000256" key="13">
    <source>
        <dbReference type="ARBA" id="ARBA00049229"/>
    </source>
</evidence>